<dbReference type="Gene3D" id="1.20.1640.10">
    <property type="entry name" value="Multidrug efflux transporter AcrB transmembrane domain"/>
    <property type="match status" value="2"/>
</dbReference>
<comment type="subcellular location">
    <subcellularLocation>
        <location evidence="1 9">Cell inner membrane</location>
        <topology evidence="1 9">Multi-pass membrane protein</topology>
    </subcellularLocation>
</comment>
<dbReference type="SUPFAM" id="SSF82714">
    <property type="entry name" value="Multidrug efflux transporter AcrB TolC docking domain, DN and DC subdomains"/>
    <property type="match status" value="2"/>
</dbReference>
<feature type="transmembrane region" description="Helical" evidence="9">
    <location>
        <begin position="340"/>
        <end position="359"/>
    </location>
</feature>
<keyword evidence="6 9" id="KW-0812">Transmembrane</keyword>
<feature type="transmembrane region" description="Helical" evidence="9">
    <location>
        <begin position="470"/>
        <end position="497"/>
    </location>
</feature>
<protein>
    <recommendedName>
        <fullName evidence="9">Efflux pump membrane transporter</fullName>
    </recommendedName>
</protein>
<feature type="transmembrane region" description="Helical" evidence="9">
    <location>
        <begin position="897"/>
        <end position="917"/>
    </location>
</feature>
<evidence type="ECO:0000313" key="11">
    <source>
        <dbReference type="EMBL" id="PZO76285.1"/>
    </source>
</evidence>
<dbReference type="EMBL" id="QFMX01000002">
    <property type="protein sequence ID" value="PZO76285.1"/>
    <property type="molecule type" value="Genomic_DNA"/>
</dbReference>
<dbReference type="SUPFAM" id="SSF82693">
    <property type="entry name" value="Multidrug efflux transporter AcrB pore domain, PN1, PN2, PC1 and PC2 subdomains"/>
    <property type="match status" value="3"/>
</dbReference>
<feature type="transmembrane region" description="Helical" evidence="9">
    <location>
        <begin position="540"/>
        <end position="557"/>
    </location>
</feature>
<dbReference type="Proteomes" id="UP000249555">
    <property type="component" value="Unassembled WGS sequence"/>
</dbReference>
<evidence type="ECO:0000256" key="4">
    <source>
        <dbReference type="ARBA" id="ARBA00022475"/>
    </source>
</evidence>
<dbReference type="PANTHER" id="PTHR32063:SF13">
    <property type="entry name" value="MULTIDRUG EFFLUX PUMP SUBUNIT ACRB-RELATED"/>
    <property type="match status" value="1"/>
</dbReference>
<dbReference type="FunFam" id="1.20.1640.10:FF:000001">
    <property type="entry name" value="Efflux pump membrane transporter"/>
    <property type="match status" value="1"/>
</dbReference>
<accession>A0A2W5AZ07</accession>
<comment type="caution">
    <text evidence="9">Lacks conserved residue(s) required for the propagation of feature annotation.</text>
</comment>
<dbReference type="GO" id="GO:0015562">
    <property type="term" value="F:efflux transmembrane transporter activity"/>
    <property type="evidence" value="ECO:0007669"/>
    <property type="project" value="InterPro"/>
</dbReference>
<dbReference type="InterPro" id="IPR004764">
    <property type="entry name" value="MdtF-like"/>
</dbReference>
<feature type="transmembrane region" description="Helical" evidence="9">
    <location>
        <begin position="366"/>
        <end position="387"/>
    </location>
</feature>
<dbReference type="PANTHER" id="PTHR32063">
    <property type="match status" value="1"/>
</dbReference>
<evidence type="ECO:0000256" key="7">
    <source>
        <dbReference type="ARBA" id="ARBA00022989"/>
    </source>
</evidence>
<evidence type="ECO:0000256" key="6">
    <source>
        <dbReference type="ARBA" id="ARBA00022692"/>
    </source>
</evidence>
<evidence type="ECO:0000256" key="2">
    <source>
        <dbReference type="ARBA" id="ARBA00010942"/>
    </source>
</evidence>
<dbReference type="Gene3D" id="3.30.70.1430">
    <property type="entry name" value="Multidrug efflux transporter AcrB pore domain"/>
    <property type="match status" value="2"/>
</dbReference>
<dbReference type="SUPFAM" id="SSF82866">
    <property type="entry name" value="Multidrug efflux transporter AcrB transmembrane domain"/>
    <property type="match status" value="2"/>
</dbReference>
<dbReference type="InterPro" id="IPR001036">
    <property type="entry name" value="Acrflvin-R"/>
</dbReference>
<dbReference type="InterPro" id="IPR027463">
    <property type="entry name" value="AcrB_DN_DC_subdom"/>
</dbReference>
<feature type="transmembrane region" description="Helical" evidence="9">
    <location>
        <begin position="967"/>
        <end position="988"/>
    </location>
</feature>
<dbReference type="NCBIfam" id="TIGR00915">
    <property type="entry name" value="2A0602"/>
    <property type="match status" value="1"/>
</dbReference>
<proteinExistence type="inferred from homology"/>
<keyword evidence="7 9" id="KW-1133">Transmembrane helix</keyword>
<reference evidence="11 12" key="1">
    <citation type="submission" date="2017-08" db="EMBL/GenBank/DDBJ databases">
        <title>Infants hospitalized years apart are colonized by the same room-sourced microbial strains.</title>
        <authorList>
            <person name="Brooks B."/>
            <person name="Olm M.R."/>
            <person name="Firek B.A."/>
            <person name="Baker R."/>
            <person name="Thomas B.C."/>
            <person name="Morowitz M.J."/>
            <person name="Banfield J.F."/>
        </authorList>
    </citation>
    <scope>NUCLEOTIDE SEQUENCE [LARGE SCALE GENOMIC DNA]</scope>
    <source>
        <strain evidence="11">S2_018_000_R3_119</strain>
    </source>
</reference>
<feature type="transmembrane region" description="Helical" evidence="9">
    <location>
        <begin position="1000"/>
        <end position="1026"/>
    </location>
</feature>
<dbReference type="GO" id="GO:0005886">
    <property type="term" value="C:plasma membrane"/>
    <property type="evidence" value="ECO:0007669"/>
    <property type="project" value="UniProtKB-SubCell"/>
</dbReference>
<keyword evidence="5 9" id="KW-0997">Cell inner membrane</keyword>
<evidence type="ECO:0000313" key="12">
    <source>
        <dbReference type="Proteomes" id="UP000249555"/>
    </source>
</evidence>
<feature type="transmembrane region" description="Helical" evidence="9">
    <location>
        <begin position="923"/>
        <end position="946"/>
    </location>
</feature>
<dbReference type="Pfam" id="PF00873">
    <property type="entry name" value="ACR_tran"/>
    <property type="match status" value="1"/>
</dbReference>
<feature type="transmembrane region" description="Helical" evidence="9">
    <location>
        <begin position="873"/>
        <end position="890"/>
    </location>
</feature>
<evidence type="ECO:0000256" key="1">
    <source>
        <dbReference type="ARBA" id="ARBA00004429"/>
    </source>
</evidence>
<dbReference type="NCBIfam" id="NF000282">
    <property type="entry name" value="RND_permease_1"/>
    <property type="match status" value="1"/>
</dbReference>
<keyword evidence="4" id="KW-1003">Cell membrane</keyword>
<gene>
    <name evidence="11" type="ORF">DI640_01600</name>
</gene>
<dbReference type="FunFam" id="3.30.70.1430:FF:000001">
    <property type="entry name" value="Efflux pump membrane transporter"/>
    <property type="match status" value="1"/>
</dbReference>
<keyword evidence="8 9" id="KW-0472">Membrane</keyword>
<comment type="caution">
    <text evidence="11">The sequence shown here is derived from an EMBL/GenBank/DDBJ whole genome shotgun (WGS) entry which is preliminary data.</text>
</comment>
<evidence type="ECO:0000256" key="8">
    <source>
        <dbReference type="ARBA" id="ARBA00023136"/>
    </source>
</evidence>
<keyword evidence="3 9" id="KW-0813">Transport</keyword>
<feature type="transmembrane region" description="Helical" evidence="9">
    <location>
        <begin position="438"/>
        <end position="458"/>
    </location>
</feature>
<dbReference type="Gene3D" id="3.30.70.1320">
    <property type="entry name" value="Multidrug efflux transporter AcrB pore domain like"/>
    <property type="match status" value="1"/>
</dbReference>
<dbReference type="GO" id="GO:0009636">
    <property type="term" value="P:response to toxic substance"/>
    <property type="evidence" value="ECO:0007669"/>
    <property type="project" value="UniProtKB-ARBA"/>
</dbReference>
<evidence type="ECO:0000256" key="10">
    <source>
        <dbReference type="SAM" id="MobiDB-lite"/>
    </source>
</evidence>
<dbReference type="AlphaFoldDB" id="A0A2W5AZ07"/>
<comment type="similarity">
    <text evidence="2 9">Belongs to the resistance-nodulation-cell division (RND) (TC 2.A.6) family.</text>
</comment>
<dbReference type="Gene3D" id="3.30.70.1440">
    <property type="entry name" value="Multidrug efflux transporter AcrB pore domain"/>
    <property type="match status" value="1"/>
</dbReference>
<dbReference type="Gene3D" id="3.30.2090.10">
    <property type="entry name" value="Multidrug efflux transporter AcrB TolC docking domain, DN and DC subdomains"/>
    <property type="match status" value="2"/>
</dbReference>
<organism evidence="11 12">
    <name type="scientific">Sphingomonas taxi</name>
    <dbReference type="NCBI Taxonomy" id="1549858"/>
    <lineage>
        <taxon>Bacteria</taxon>
        <taxon>Pseudomonadati</taxon>
        <taxon>Pseudomonadota</taxon>
        <taxon>Alphaproteobacteria</taxon>
        <taxon>Sphingomonadales</taxon>
        <taxon>Sphingomonadaceae</taxon>
        <taxon>Sphingomonas</taxon>
    </lineage>
</organism>
<evidence type="ECO:0000256" key="9">
    <source>
        <dbReference type="RuleBase" id="RU364070"/>
    </source>
</evidence>
<name>A0A2W5AZ07_9SPHN</name>
<evidence type="ECO:0000256" key="3">
    <source>
        <dbReference type="ARBA" id="ARBA00022448"/>
    </source>
</evidence>
<dbReference type="PRINTS" id="PR00702">
    <property type="entry name" value="ACRIFLAVINRP"/>
</dbReference>
<dbReference type="GO" id="GO:0042910">
    <property type="term" value="F:xenobiotic transmembrane transporter activity"/>
    <property type="evidence" value="ECO:0007669"/>
    <property type="project" value="TreeGrafter"/>
</dbReference>
<feature type="region of interest" description="Disordered" evidence="10">
    <location>
        <begin position="1034"/>
        <end position="1070"/>
    </location>
</feature>
<sequence length="1070" mass="114600">MSRYFIDRPIFAWVIAIILMLAGILAIRQLPIAQFPEIAAPKVTVATSYPGADAQTLENTTTQIIEQQMKGIDNLRYFASTSDGSGNLAITLTFEQGTDPDIAQVQVQNKLQQATPLLPQEVQQAGLRVTKATANFLLVIAAYSENGAHDQVDLGDMIASKLQDPLSRIKGVGDTQVFGAQYSMRIWVDPFKMSNLGVTVTDITSALTAQNAQVSAGQVGSLPAVKGQSLNATVTAQSRLQTPEQFRAIIVRSATSGATVKLSDVARVEMGSENYSFQARYNGKQAAGFGVKLAPGANALDTVKLVKAEVNRIAKQFPSDVKVAFPVDNSTFVRLSVEQVVHTLVEAIILVFLVMFLFLQNFRATLIPTIAVPVVLLGSLGVLYAAGFTINTLTLFGMVLAIGLLVDDAIVVVENVERLIQEEGLSPKEAAKKSMDEISGALVGIGLVLSAVFLPMAFFSGSTGVIFRQFSITIVSSMVLSVLVALILTPALCATILKPSKQDHGEKKGFFGWFNRTFDKGVGKYGNGLRRVEKGWVRTMLVYAVIVVAMAFIFVRLPSGFLPEEDQGLMFAQVSMPTGTPMEETARTMDKLRDHFLIDEKKNIAGIFTISGFGFVGQGQNVGLAFIQLKPWEDRGGAENTVAAVAARANQALAGIRAGMVIGFVPPAVQELGNANGFDFMLKDNAGVGHEKLLEARNMLLGMASQDKRLVQVRPNGLEDAPQLKLNVDQAQAGALGLSQADINTTVSTAFGGAYINDFIDRGRVKKVYVQADAPFRTSPADLGNFYVRGTTSNAMAPFSSFSTTNWQYGPSRLERYNGVASFEIMGSPAPGVSSGTAIKAMEEMAAKLPPGIGYEWTGLSYEENLSAGQSTTVYALSLLIVFLCLAALYESWSIPIAVLLVVPLGVLGAVGAAMLFGLNNDIYLQVGLITTIGVAAKNAILIVEFAEEKMGDGMNAADAAVEAAKLRLRPILMTSFAFIFGVLPLALSSGAGAGGQNAIGWAVVGGMLSATVLAIFFVPLFFLLVKRVFKQDKAGAGQDRDQVRNDDDNRDGGHDDNRRPPHDQRPQEA</sequence>
<evidence type="ECO:0000256" key="5">
    <source>
        <dbReference type="ARBA" id="ARBA00022519"/>
    </source>
</evidence>